<keyword evidence="3" id="KW-1185">Reference proteome</keyword>
<evidence type="ECO:0000256" key="1">
    <source>
        <dbReference type="SAM" id="Phobius"/>
    </source>
</evidence>
<protein>
    <submittedName>
        <fullName evidence="2">Uncharacterized protein</fullName>
    </submittedName>
</protein>
<sequence>MPHINNMNFVKIYDEKHNEKYMFIKNSFALVLLFSQCFLTYFDFKKLVNSKKLKFQRKQISFHFEPKTDKCDIILQVILAKKNIVDVCKEVEKLIRFLNIDDRYFYDKVRILCFRALTTKNVFRIFLIIFIRDTFLRNRNEFPFSIETSLHLSRKNNKNSSNVWSECDLIALIFQLKYNKTENIELYFNCIQSHIKNFKPVLRNLFTIFFSFFTLTIYRELYNTKEKLLYGLFHIKFLASQTKFLKMTSLKKRTNPLAPSKKCFVPECPNEKTKNREKYFFWSPNLSRTEKKNNKSELALPNASTK</sequence>
<gene>
    <name evidence="2" type="ORF">Bhyg_07504</name>
</gene>
<keyword evidence="1" id="KW-0472">Membrane</keyword>
<accession>A0A9Q0S223</accession>
<dbReference type="AlphaFoldDB" id="A0A9Q0S223"/>
<evidence type="ECO:0000313" key="3">
    <source>
        <dbReference type="Proteomes" id="UP001151699"/>
    </source>
</evidence>
<reference evidence="2" key="1">
    <citation type="submission" date="2022-07" db="EMBL/GenBank/DDBJ databases">
        <authorList>
            <person name="Trinca V."/>
            <person name="Uliana J.V.C."/>
            <person name="Torres T.T."/>
            <person name="Ward R.J."/>
            <person name="Monesi N."/>
        </authorList>
    </citation>
    <scope>NUCLEOTIDE SEQUENCE</scope>
    <source>
        <strain evidence="2">HSMRA1968</strain>
        <tissue evidence="2">Whole embryos</tissue>
    </source>
</reference>
<organism evidence="2 3">
    <name type="scientific">Pseudolycoriella hygida</name>
    <dbReference type="NCBI Taxonomy" id="35572"/>
    <lineage>
        <taxon>Eukaryota</taxon>
        <taxon>Metazoa</taxon>
        <taxon>Ecdysozoa</taxon>
        <taxon>Arthropoda</taxon>
        <taxon>Hexapoda</taxon>
        <taxon>Insecta</taxon>
        <taxon>Pterygota</taxon>
        <taxon>Neoptera</taxon>
        <taxon>Endopterygota</taxon>
        <taxon>Diptera</taxon>
        <taxon>Nematocera</taxon>
        <taxon>Sciaroidea</taxon>
        <taxon>Sciaridae</taxon>
        <taxon>Pseudolycoriella</taxon>
    </lineage>
</organism>
<proteinExistence type="predicted"/>
<keyword evidence="1" id="KW-1133">Transmembrane helix</keyword>
<evidence type="ECO:0000313" key="2">
    <source>
        <dbReference type="EMBL" id="KAJ6642552.1"/>
    </source>
</evidence>
<keyword evidence="1" id="KW-0812">Transmembrane</keyword>
<feature type="transmembrane region" description="Helical" evidence="1">
    <location>
        <begin position="23"/>
        <end position="44"/>
    </location>
</feature>
<dbReference type="Proteomes" id="UP001151699">
    <property type="component" value="Chromosome B"/>
</dbReference>
<dbReference type="EMBL" id="WJQU01000002">
    <property type="protein sequence ID" value="KAJ6642552.1"/>
    <property type="molecule type" value="Genomic_DNA"/>
</dbReference>
<comment type="caution">
    <text evidence="2">The sequence shown here is derived from an EMBL/GenBank/DDBJ whole genome shotgun (WGS) entry which is preliminary data.</text>
</comment>
<name>A0A9Q0S223_9DIPT</name>